<evidence type="ECO:0000256" key="3">
    <source>
        <dbReference type="ARBA" id="ARBA00023163"/>
    </source>
</evidence>
<dbReference type="Pfam" id="PF00356">
    <property type="entry name" value="LacI"/>
    <property type="match status" value="1"/>
</dbReference>
<protein>
    <submittedName>
        <fullName evidence="6">LacI family transcriptional regulator</fullName>
    </submittedName>
</protein>
<dbReference type="PANTHER" id="PTHR30146">
    <property type="entry name" value="LACI-RELATED TRANSCRIPTIONAL REPRESSOR"/>
    <property type="match status" value="1"/>
</dbReference>
<organism evidence="6 7">
    <name type="scientific">Sulfobacillus harzensis</name>
    <dbReference type="NCBI Taxonomy" id="2729629"/>
    <lineage>
        <taxon>Bacteria</taxon>
        <taxon>Bacillati</taxon>
        <taxon>Bacillota</taxon>
        <taxon>Clostridia</taxon>
        <taxon>Eubacteriales</taxon>
        <taxon>Clostridiales Family XVII. Incertae Sedis</taxon>
        <taxon>Sulfobacillus</taxon>
    </lineage>
</organism>
<keyword evidence="3" id="KW-0804">Transcription</keyword>
<dbReference type="GO" id="GO:0000976">
    <property type="term" value="F:transcription cis-regulatory region binding"/>
    <property type="evidence" value="ECO:0007669"/>
    <property type="project" value="TreeGrafter"/>
</dbReference>
<dbReference type="EMBL" id="JABBVZ010000175">
    <property type="protein sequence ID" value="NMP24914.1"/>
    <property type="molecule type" value="Genomic_DNA"/>
</dbReference>
<dbReference type="SUPFAM" id="SSF47413">
    <property type="entry name" value="lambda repressor-like DNA-binding domains"/>
    <property type="match status" value="1"/>
</dbReference>
<keyword evidence="2" id="KW-0238">DNA-binding</keyword>
<proteinExistence type="predicted"/>
<name>A0A7Y0L7U4_9FIRM</name>
<evidence type="ECO:0000256" key="1">
    <source>
        <dbReference type="ARBA" id="ARBA00023015"/>
    </source>
</evidence>
<reference evidence="6 7" key="1">
    <citation type="submission" date="2020-04" db="EMBL/GenBank/DDBJ databases">
        <authorList>
            <person name="Zhang R."/>
            <person name="Schippers A."/>
        </authorList>
    </citation>
    <scope>NUCLEOTIDE SEQUENCE [LARGE SCALE GENOMIC DNA]</scope>
    <source>
        <strain evidence="6 7">DSM 109850</strain>
    </source>
</reference>
<evidence type="ECO:0000256" key="2">
    <source>
        <dbReference type="ARBA" id="ARBA00023125"/>
    </source>
</evidence>
<feature type="region of interest" description="Disordered" evidence="4">
    <location>
        <begin position="60"/>
        <end position="81"/>
    </location>
</feature>
<evidence type="ECO:0000313" key="7">
    <source>
        <dbReference type="Proteomes" id="UP000533476"/>
    </source>
</evidence>
<dbReference type="PROSITE" id="PS50932">
    <property type="entry name" value="HTH_LACI_2"/>
    <property type="match status" value="1"/>
</dbReference>
<dbReference type="InterPro" id="IPR010982">
    <property type="entry name" value="Lambda_DNA-bd_dom_sf"/>
</dbReference>
<dbReference type="PANTHER" id="PTHR30146:SF109">
    <property type="entry name" value="HTH-TYPE TRANSCRIPTIONAL REGULATOR GALS"/>
    <property type="match status" value="1"/>
</dbReference>
<dbReference type="SMART" id="SM00354">
    <property type="entry name" value="HTH_LACI"/>
    <property type="match status" value="1"/>
</dbReference>
<sequence length="81" mass="9079">MTLRDVARHCNVSISTVSRVLNGTSTVKPEIAERVRKAAAELRHTPNMADRQLRLHVDPEFGPDFSTRQADHSLEKRAISS</sequence>
<dbReference type="CDD" id="cd01392">
    <property type="entry name" value="HTH_LacI"/>
    <property type="match status" value="1"/>
</dbReference>
<dbReference type="Gene3D" id="1.10.260.40">
    <property type="entry name" value="lambda repressor-like DNA-binding domains"/>
    <property type="match status" value="1"/>
</dbReference>
<dbReference type="GO" id="GO:0003700">
    <property type="term" value="F:DNA-binding transcription factor activity"/>
    <property type="evidence" value="ECO:0007669"/>
    <property type="project" value="TreeGrafter"/>
</dbReference>
<feature type="compositionally biased region" description="Basic and acidic residues" evidence="4">
    <location>
        <begin position="69"/>
        <end position="81"/>
    </location>
</feature>
<gene>
    <name evidence="6" type="ORF">HIJ39_21645</name>
</gene>
<keyword evidence="1" id="KW-0805">Transcription regulation</keyword>
<dbReference type="InterPro" id="IPR000843">
    <property type="entry name" value="HTH_LacI"/>
</dbReference>
<evidence type="ECO:0000256" key="4">
    <source>
        <dbReference type="SAM" id="MobiDB-lite"/>
    </source>
</evidence>
<evidence type="ECO:0000313" key="6">
    <source>
        <dbReference type="EMBL" id="NMP24914.1"/>
    </source>
</evidence>
<evidence type="ECO:0000259" key="5">
    <source>
        <dbReference type="PROSITE" id="PS50932"/>
    </source>
</evidence>
<dbReference type="Proteomes" id="UP000533476">
    <property type="component" value="Unassembled WGS sequence"/>
</dbReference>
<keyword evidence="7" id="KW-1185">Reference proteome</keyword>
<feature type="domain" description="HTH lacI-type" evidence="5">
    <location>
        <begin position="1"/>
        <end position="55"/>
    </location>
</feature>
<accession>A0A7Y0L7U4</accession>
<dbReference type="RefSeq" id="WP_169103119.1">
    <property type="nucleotide sequence ID" value="NZ_JABBVZ010000175.1"/>
</dbReference>
<comment type="caution">
    <text evidence="6">The sequence shown here is derived from an EMBL/GenBank/DDBJ whole genome shotgun (WGS) entry which is preliminary data.</text>
</comment>
<dbReference type="AlphaFoldDB" id="A0A7Y0L7U4"/>
<dbReference type="PRINTS" id="PR00036">
    <property type="entry name" value="HTHLACI"/>
</dbReference>